<organism evidence="2">
    <name type="scientific">Desertifilum tharense IPPAS B-1220</name>
    <dbReference type="NCBI Taxonomy" id="1781255"/>
    <lineage>
        <taxon>Bacteria</taxon>
        <taxon>Bacillati</taxon>
        <taxon>Cyanobacteriota</taxon>
        <taxon>Cyanophyceae</taxon>
        <taxon>Desertifilales</taxon>
        <taxon>Desertifilaceae</taxon>
        <taxon>Desertifilum</taxon>
    </lineage>
</organism>
<dbReference type="InterPro" id="IPR053840">
    <property type="entry name" value="Hfq_1"/>
</dbReference>
<dbReference type="SUPFAM" id="SSF50182">
    <property type="entry name" value="Sm-like ribonucleoproteins"/>
    <property type="match status" value="1"/>
</dbReference>
<reference evidence="2" key="1">
    <citation type="submission" date="2016-09" db="EMBL/GenBank/DDBJ databases">
        <title>Draft genome of thermotolerant cyanobacterium Desertifilum sp. strain IPPAS B-1220.</title>
        <authorList>
            <person name="Sinetova M.A."/>
            <person name="Bolakhan K."/>
            <person name="Zayadan B.K."/>
            <person name="Mironov K.S."/>
            <person name="Ustinova V."/>
            <person name="Kupriyanova E.V."/>
            <person name="Sidorov R.A."/>
            <person name="Skrypnik A.N."/>
            <person name="Gogoleva N.E."/>
            <person name="Gogolev Y.V."/>
            <person name="Los D.A."/>
        </authorList>
    </citation>
    <scope>NUCLEOTIDE SEQUENCE [LARGE SCALE GENOMIC DNA]</scope>
    <source>
        <strain evidence="2">IPPAS B-1220</strain>
    </source>
</reference>
<comment type="caution">
    <text evidence="2">The sequence shown here is derived from an EMBL/GenBank/DDBJ whole genome shotgun (WGS) entry which is preliminary data.</text>
</comment>
<dbReference type="NCBIfam" id="NF047718">
    <property type="entry name" value="Hfq_rel_Cyano"/>
    <property type="match status" value="1"/>
</dbReference>
<sequence length="71" mass="8397">MMSEFETTLPSTRQVQTLIVEKTEVELKLVTDDLLVGKIRWQDDYCICLNDHYDQPTIVWRQAIVYLKPKP</sequence>
<evidence type="ECO:0000313" key="2">
    <source>
        <dbReference type="EMBL" id="OEJ72961.1"/>
    </source>
</evidence>
<accession>A0A1E5QEC5</accession>
<dbReference type="InterPro" id="IPR010920">
    <property type="entry name" value="LSM_dom_sf"/>
</dbReference>
<proteinExistence type="predicted"/>
<protein>
    <submittedName>
        <fullName evidence="2">RNA-binding protein hfq</fullName>
    </submittedName>
</protein>
<dbReference type="AlphaFoldDB" id="A0A1E5QEC5"/>
<dbReference type="Pfam" id="PF21979">
    <property type="entry name" value="Hfq_1"/>
    <property type="match status" value="1"/>
</dbReference>
<gene>
    <name evidence="2" type="ORF">BH720_22330</name>
</gene>
<evidence type="ECO:0000259" key="1">
    <source>
        <dbReference type="Pfam" id="PF21979"/>
    </source>
</evidence>
<feature type="domain" description="Hfq-related" evidence="1">
    <location>
        <begin position="9"/>
        <end position="69"/>
    </location>
</feature>
<dbReference type="EMBL" id="MJGC01000106">
    <property type="protein sequence ID" value="OEJ72961.1"/>
    <property type="molecule type" value="Genomic_DNA"/>
</dbReference>
<dbReference type="Gene3D" id="2.30.30.100">
    <property type="match status" value="1"/>
</dbReference>
<dbReference type="STRING" id="1781255.BH720_22330"/>
<name>A0A1E5QEC5_9CYAN</name>